<proteinExistence type="predicted"/>
<evidence type="ECO:0000313" key="3">
    <source>
        <dbReference type="EMBL" id="GJT40776.1"/>
    </source>
</evidence>
<dbReference type="PANTHER" id="PTHR37610">
    <property type="entry name" value="CCHC-TYPE DOMAIN-CONTAINING PROTEIN"/>
    <property type="match status" value="1"/>
</dbReference>
<dbReference type="InterPro" id="IPR029472">
    <property type="entry name" value="Copia-like_N"/>
</dbReference>
<feature type="domain" description="Retrotransposon Copia-like N-terminal" evidence="2">
    <location>
        <begin position="32"/>
        <end position="73"/>
    </location>
</feature>
<sequence length="106" mass="12141">MVNSTQNQTTNTSTPSINDDDTNSPIHPLFLHQHDHPGFILISKKLIGSDKYGSWKRSIKIALNAENKLKLVTDEFKEPTVNSIHRAIWERTNDMIISWILNTIDE</sequence>
<feature type="compositionally biased region" description="Low complexity" evidence="1">
    <location>
        <begin position="1"/>
        <end position="14"/>
    </location>
</feature>
<dbReference type="Proteomes" id="UP001151760">
    <property type="component" value="Unassembled WGS sequence"/>
</dbReference>
<reference evidence="3" key="2">
    <citation type="submission" date="2022-01" db="EMBL/GenBank/DDBJ databases">
        <authorList>
            <person name="Yamashiro T."/>
            <person name="Shiraishi A."/>
            <person name="Satake H."/>
            <person name="Nakayama K."/>
        </authorList>
    </citation>
    <scope>NUCLEOTIDE SEQUENCE</scope>
</reference>
<evidence type="ECO:0000256" key="1">
    <source>
        <dbReference type="SAM" id="MobiDB-lite"/>
    </source>
</evidence>
<dbReference type="PANTHER" id="PTHR37610:SF6">
    <property type="entry name" value="GAG-POLYPEPTIDE OF LTR COPIA-TYPE-RELATED"/>
    <property type="match status" value="1"/>
</dbReference>
<name>A0ABQ5DNK8_9ASTR</name>
<protein>
    <submittedName>
        <fullName evidence="3">Cysteine-rich receptor-like protein kinase 8</fullName>
    </submittedName>
</protein>
<accession>A0ABQ5DNK8</accession>
<feature type="region of interest" description="Disordered" evidence="1">
    <location>
        <begin position="1"/>
        <end position="28"/>
    </location>
</feature>
<dbReference type="EMBL" id="BQNB010015502">
    <property type="protein sequence ID" value="GJT40776.1"/>
    <property type="molecule type" value="Genomic_DNA"/>
</dbReference>
<organism evidence="3 4">
    <name type="scientific">Tanacetum coccineum</name>
    <dbReference type="NCBI Taxonomy" id="301880"/>
    <lineage>
        <taxon>Eukaryota</taxon>
        <taxon>Viridiplantae</taxon>
        <taxon>Streptophyta</taxon>
        <taxon>Embryophyta</taxon>
        <taxon>Tracheophyta</taxon>
        <taxon>Spermatophyta</taxon>
        <taxon>Magnoliopsida</taxon>
        <taxon>eudicotyledons</taxon>
        <taxon>Gunneridae</taxon>
        <taxon>Pentapetalae</taxon>
        <taxon>asterids</taxon>
        <taxon>campanulids</taxon>
        <taxon>Asterales</taxon>
        <taxon>Asteraceae</taxon>
        <taxon>Asteroideae</taxon>
        <taxon>Anthemideae</taxon>
        <taxon>Anthemidinae</taxon>
        <taxon>Tanacetum</taxon>
    </lineage>
</organism>
<gene>
    <name evidence="3" type="ORF">Tco_0940641</name>
</gene>
<keyword evidence="4" id="KW-1185">Reference proteome</keyword>
<evidence type="ECO:0000259" key="2">
    <source>
        <dbReference type="Pfam" id="PF14244"/>
    </source>
</evidence>
<dbReference type="Pfam" id="PF14244">
    <property type="entry name" value="Retrotran_gag_3"/>
    <property type="match status" value="1"/>
</dbReference>
<comment type="caution">
    <text evidence="3">The sequence shown here is derived from an EMBL/GenBank/DDBJ whole genome shotgun (WGS) entry which is preliminary data.</text>
</comment>
<evidence type="ECO:0000313" key="4">
    <source>
        <dbReference type="Proteomes" id="UP001151760"/>
    </source>
</evidence>
<reference evidence="3" key="1">
    <citation type="journal article" date="2022" name="Int. J. Mol. Sci.">
        <title>Draft Genome of Tanacetum Coccineum: Genomic Comparison of Closely Related Tanacetum-Family Plants.</title>
        <authorList>
            <person name="Yamashiro T."/>
            <person name="Shiraishi A."/>
            <person name="Nakayama K."/>
            <person name="Satake H."/>
        </authorList>
    </citation>
    <scope>NUCLEOTIDE SEQUENCE</scope>
</reference>